<dbReference type="InterPro" id="IPR039422">
    <property type="entry name" value="MarR/SlyA-like"/>
</dbReference>
<accession>A0A1H7WTX4</accession>
<keyword evidence="3" id="KW-0238">DNA-binding</keyword>
<evidence type="ECO:0000259" key="2">
    <source>
        <dbReference type="PROSITE" id="PS50995"/>
    </source>
</evidence>
<dbReference type="PANTHER" id="PTHR33164:SF43">
    <property type="entry name" value="HTH-TYPE TRANSCRIPTIONAL REPRESSOR YETL"/>
    <property type="match status" value="1"/>
</dbReference>
<dbReference type="GO" id="GO:0006950">
    <property type="term" value="P:response to stress"/>
    <property type="evidence" value="ECO:0007669"/>
    <property type="project" value="TreeGrafter"/>
</dbReference>
<dbReference type="Pfam" id="PF12802">
    <property type="entry name" value="MarR_2"/>
    <property type="match status" value="1"/>
</dbReference>
<dbReference type="GO" id="GO:0003700">
    <property type="term" value="F:DNA-binding transcription factor activity"/>
    <property type="evidence" value="ECO:0007669"/>
    <property type="project" value="InterPro"/>
</dbReference>
<evidence type="ECO:0000256" key="1">
    <source>
        <dbReference type="SAM" id="MobiDB-lite"/>
    </source>
</evidence>
<dbReference type="PANTHER" id="PTHR33164">
    <property type="entry name" value="TRANSCRIPTIONAL REGULATOR, MARR FAMILY"/>
    <property type="match status" value="1"/>
</dbReference>
<feature type="compositionally biased region" description="Basic and acidic residues" evidence="1">
    <location>
        <begin position="1"/>
        <end position="11"/>
    </location>
</feature>
<feature type="region of interest" description="Disordered" evidence="1">
    <location>
        <begin position="1"/>
        <end position="43"/>
    </location>
</feature>
<dbReference type="SMART" id="SM00347">
    <property type="entry name" value="HTH_MARR"/>
    <property type="match status" value="1"/>
</dbReference>
<dbReference type="Proteomes" id="UP000198953">
    <property type="component" value="Unassembled WGS sequence"/>
</dbReference>
<dbReference type="InterPro" id="IPR036390">
    <property type="entry name" value="WH_DNA-bd_sf"/>
</dbReference>
<dbReference type="InterPro" id="IPR036388">
    <property type="entry name" value="WH-like_DNA-bd_sf"/>
</dbReference>
<keyword evidence="4" id="KW-1185">Reference proteome</keyword>
<gene>
    <name evidence="3" type="ORF">SAMN05660976_04599</name>
</gene>
<dbReference type="RefSeq" id="WP_256257173.1">
    <property type="nucleotide sequence ID" value="NZ_FOBF01000011.1"/>
</dbReference>
<dbReference type="GO" id="GO:0003677">
    <property type="term" value="F:DNA binding"/>
    <property type="evidence" value="ECO:0007669"/>
    <property type="project" value="UniProtKB-KW"/>
</dbReference>
<dbReference type="InterPro" id="IPR000835">
    <property type="entry name" value="HTH_MarR-typ"/>
</dbReference>
<organism evidence="3 4">
    <name type="scientific">Nonomuraea pusilla</name>
    <dbReference type="NCBI Taxonomy" id="46177"/>
    <lineage>
        <taxon>Bacteria</taxon>
        <taxon>Bacillati</taxon>
        <taxon>Actinomycetota</taxon>
        <taxon>Actinomycetes</taxon>
        <taxon>Streptosporangiales</taxon>
        <taxon>Streptosporangiaceae</taxon>
        <taxon>Nonomuraea</taxon>
    </lineage>
</organism>
<dbReference type="EMBL" id="FOBF01000011">
    <property type="protein sequence ID" value="SEM25036.1"/>
    <property type="molecule type" value="Genomic_DNA"/>
</dbReference>
<sequence>MAEPDPPHPLHDGTSAGQTRADTISTGGINTGGISTGDVGTGDLGTSGVGTSDVGGDGINADDIRADDIRADIGSWPTGRLLSVAARLVEGRFHDFLAAHGLTHAGLIALHHLTGGRLTQRELAAACRVTDQTMSRTIEHLRKAGYISKRADARDRRRVLVEMTPAGAGVLAHAREKERDSGDLLGAVEDYDRFRQELIRLITVS</sequence>
<dbReference type="PROSITE" id="PS50995">
    <property type="entry name" value="HTH_MARR_2"/>
    <property type="match status" value="1"/>
</dbReference>
<name>A0A1H7WTX4_9ACTN</name>
<evidence type="ECO:0000313" key="3">
    <source>
        <dbReference type="EMBL" id="SEM25036.1"/>
    </source>
</evidence>
<proteinExistence type="predicted"/>
<dbReference type="SUPFAM" id="SSF46785">
    <property type="entry name" value="Winged helix' DNA-binding domain"/>
    <property type="match status" value="1"/>
</dbReference>
<dbReference type="PRINTS" id="PR00598">
    <property type="entry name" value="HTHMARR"/>
</dbReference>
<dbReference type="STRING" id="46177.SAMN05660976_04599"/>
<feature type="compositionally biased region" description="Gly residues" evidence="1">
    <location>
        <begin position="29"/>
        <end position="43"/>
    </location>
</feature>
<dbReference type="Gene3D" id="1.10.10.10">
    <property type="entry name" value="Winged helix-like DNA-binding domain superfamily/Winged helix DNA-binding domain"/>
    <property type="match status" value="1"/>
</dbReference>
<protein>
    <submittedName>
        <fullName evidence="3">DNA-binding transcriptional regulator, MarR family</fullName>
    </submittedName>
</protein>
<dbReference type="AlphaFoldDB" id="A0A1H7WTX4"/>
<feature type="domain" description="HTH marR-type" evidence="2">
    <location>
        <begin position="75"/>
        <end position="203"/>
    </location>
</feature>
<reference evidence="3 4" key="1">
    <citation type="submission" date="2016-10" db="EMBL/GenBank/DDBJ databases">
        <authorList>
            <person name="de Groot N.N."/>
        </authorList>
    </citation>
    <scope>NUCLEOTIDE SEQUENCE [LARGE SCALE GENOMIC DNA]</scope>
    <source>
        <strain evidence="3 4">DSM 43357</strain>
    </source>
</reference>
<evidence type="ECO:0000313" key="4">
    <source>
        <dbReference type="Proteomes" id="UP000198953"/>
    </source>
</evidence>